<accession>A0AA88YL30</accession>
<keyword evidence="4" id="KW-1185">Reference proteome</keyword>
<evidence type="ECO:0000256" key="1">
    <source>
        <dbReference type="SAM" id="MobiDB-lite"/>
    </source>
</evidence>
<gene>
    <name evidence="3" type="ORF">FSP39_005807</name>
</gene>
<comment type="caution">
    <text evidence="3">The sequence shown here is derived from an EMBL/GenBank/DDBJ whole genome shotgun (WGS) entry which is preliminary data.</text>
</comment>
<feature type="region of interest" description="Disordered" evidence="1">
    <location>
        <begin position="1"/>
        <end position="155"/>
    </location>
</feature>
<feature type="compositionally biased region" description="Basic and acidic residues" evidence="1">
    <location>
        <begin position="134"/>
        <end position="145"/>
    </location>
</feature>
<dbReference type="PANTHER" id="PTHR14689:SF0">
    <property type="entry name" value="COILED-COIL DOMAIN-CONTAINING PROTEIN 82"/>
    <property type="match status" value="1"/>
</dbReference>
<dbReference type="Proteomes" id="UP001186944">
    <property type="component" value="Unassembled WGS sequence"/>
</dbReference>
<feature type="compositionally biased region" description="Basic residues" evidence="1">
    <location>
        <begin position="105"/>
        <end position="116"/>
    </location>
</feature>
<protein>
    <recommendedName>
        <fullName evidence="2">DUF4211 domain-containing protein</fullName>
    </recommendedName>
</protein>
<evidence type="ECO:0000313" key="3">
    <source>
        <dbReference type="EMBL" id="KAK3101720.1"/>
    </source>
</evidence>
<feature type="compositionally biased region" description="Acidic residues" evidence="1">
    <location>
        <begin position="146"/>
        <end position="155"/>
    </location>
</feature>
<reference evidence="3" key="1">
    <citation type="submission" date="2019-08" db="EMBL/GenBank/DDBJ databases">
        <title>The improved chromosome-level genome for the pearl oyster Pinctada fucata martensii using PacBio sequencing and Hi-C.</title>
        <authorList>
            <person name="Zheng Z."/>
        </authorList>
    </citation>
    <scope>NUCLEOTIDE SEQUENCE</scope>
    <source>
        <strain evidence="3">ZZ-2019</strain>
        <tissue evidence="3">Adductor muscle</tissue>
    </source>
</reference>
<evidence type="ECO:0000313" key="4">
    <source>
        <dbReference type="Proteomes" id="UP001186944"/>
    </source>
</evidence>
<sequence length="609" mass="68780">MSSTVQNIVSSLNEDGKPSLKLKISLNKTQTKNVKSALGRSEPSARGRKKSSPKGGRGRKKKVLSYESEEEAYIVSSGDDDEYQPDSNEEEESQHIAVAPPSPKPVRKTSSRRAKDKAKEKKTYVVDSDSDDIQEIKPKKVIQSDREEEEYDSDRDPEWAPFAMINMYCHEILYLYFSGRKRSNSNRKSLDDDTHLPFKLHKSKPSMAIVHQSKTMVTDHRPVQEKKTIENVLISPYDPKPGFRIGEFVMDKKDMNNFECFPIWKIEQGRMMRKFELITDNGKIRHKALCTFSSWMPKMEMEFLPIRVIPISCNRDSEIVEVYEEDRPKPKLDSSLANAYEEDPLADMFNIYLQIFLSQALEPGFLSAILESGEDFYLGPLNKIDKIITEKLSEVDLKVKWTQVFTKSLKAKPHIREVDRKNLKVTCMACTTLNEVAIKSVHLFGQSYNPITLEELPSNITEGGSVVSLMGNLITEGGSVVSLMDNLITEGGSVVSLMGNLITEGGSVVSLMGNLITEGGSVVSLMGNLITEGGSVEFMIGPTAANYVMEYHSLYHFKFNLSKRCSAKVDIVRQGYQNLENAEILDRCLNNRTWVLNIFDDLKKMLDKG</sequence>
<feature type="compositionally biased region" description="Polar residues" evidence="1">
    <location>
        <begin position="1"/>
        <end position="13"/>
    </location>
</feature>
<feature type="compositionally biased region" description="Acidic residues" evidence="1">
    <location>
        <begin position="67"/>
        <end position="92"/>
    </location>
</feature>
<feature type="domain" description="DUF4211" evidence="2">
    <location>
        <begin position="340"/>
        <end position="453"/>
    </location>
</feature>
<dbReference type="PANTHER" id="PTHR14689">
    <property type="entry name" value="PHORBOL-ESTER_DAG-TYPE DOMAIN-CONTAINING PROTEIN"/>
    <property type="match status" value="1"/>
</dbReference>
<dbReference type="InterPro" id="IPR025451">
    <property type="entry name" value="DUF4211"/>
</dbReference>
<organism evidence="3 4">
    <name type="scientific">Pinctada imbricata</name>
    <name type="common">Atlantic pearl-oyster</name>
    <name type="synonym">Pinctada martensii</name>
    <dbReference type="NCBI Taxonomy" id="66713"/>
    <lineage>
        <taxon>Eukaryota</taxon>
        <taxon>Metazoa</taxon>
        <taxon>Spiralia</taxon>
        <taxon>Lophotrochozoa</taxon>
        <taxon>Mollusca</taxon>
        <taxon>Bivalvia</taxon>
        <taxon>Autobranchia</taxon>
        <taxon>Pteriomorphia</taxon>
        <taxon>Pterioida</taxon>
        <taxon>Pterioidea</taxon>
        <taxon>Pteriidae</taxon>
        <taxon>Pinctada</taxon>
    </lineage>
</organism>
<name>A0AA88YL30_PINIB</name>
<dbReference type="Pfam" id="PF13926">
    <property type="entry name" value="DUF4211"/>
    <property type="match status" value="1"/>
</dbReference>
<proteinExistence type="predicted"/>
<dbReference type="AlphaFoldDB" id="A0AA88YL30"/>
<dbReference type="EMBL" id="VSWD01000005">
    <property type="protein sequence ID" value="KAK3101720.1"/>
    <property type="molecule type" value="Genomic_DNA"/>
</dbReference>
<feature type="compositionally biased region" description="Basic residues" evidence="1">
    <location>
        <begin position="46"/>
        <end position="63"/>
    </location>
</feature>
<evidence type="ECO:0000259" key="2">
    <source>
        <dbReference type="Pfam" id="PF13926"/>
    </source>
</evidence>
<dbReference type="GO" id="GO:0005634">
    <property type="term" value="C:nucleus"/>
    <property type="evidence" value="ECO:0007669"/>
    <property type="project" value="TreeGrafter"/>
</dbReference>